<protein>
    <recommendedName>
        <fullName evidence="1">PiggyBac transposable element-derived protein domain-containing protein</fullName>
    </recommendedName>
</protein>
<evidence type="ECO:0000313" key="2">
    <source>
        <dbReference type="EMBL" id="OWY99821.1"/>
    </source>
</evidence>
<feature type="non-terminal residue" evidence="2">
    <location>
        <position position="147"/>
    </location>
</feature>
<dbReference type="AlphaFoldDB" id="A0A225V3C5"/>
<keyword evidence="3" id="KW-1185">Reference proteome</keyword>
<dbReference type="STRING" id="4795.A0A225V3C5"/>
<evidence type="ECO:0000259" key="1">
    <source>
        <dbReference type="Pfam" id="PF13843"/>
    </source>
</evidence>
<dbReference type="OrthoDB" id="121706at2759"/>
<reference evidence="3" key="1">
    <citation type="submission" date="2017-03" db="EMBL/GenBank/DDBJ databases">
        <title>Phytopthora megakarya and P. palmivora, two closely related causual agents of cacao black pod achieved similar genome size and gene model numbers by different mechanisms.</title>
        <authorList>
            <person name="Ali S."/>
            <person name="Shao J."/>
            <person name="Larry D.J."/>
            <person name="Kronmiller B."/>
            <person name="Shen D."/>
            <person name="Strem M.D."/>
            <person name="Melnick R.L."/>
            <person name="Guiltinan M.J."/>
            <person name="Tyler B.M."/>
            <person name="Meinhardt L.W."/>
            <person name="Bailey B.A."/>
        </authorList>
    </citation>
    <scope>NUCLEOTIDE SEQUENCE [LARGE SCALE GENOMIC DNA]</scope>
    <source>
        <strain evidence="3">zdho120</strain>
    </source>
</reference>
<dbReference type="PANTHER" id="PTHR46599">
    <property type="entry name" value="PIGGYBAC TRANSPOSABLE ELEMENT-DERIVED PROTEIN 4"/>
    <property type="match status" value="1"/>
</dbReference>
<name>A0A225V3C5_9STRA</name>
<evidence type="ECO:0000313" key="3">
    <source>
        <dbReference type="Proteomes" id="UP000198211"/>
    </source>
</evidence>
<gene>
    <name evidence="2" type="ORF">PHMEG_00029113</name>
</gene>
<dbReference type="PANTHER" id="PTHR46599:SF3">
    <property type="entry name" value="PIGGYBAC TRANSPOSABLE ELEMENT-DERIVED PROTEIN 4"/>
    <property type="match status" value="1"/>
</dbReference>
<accession>A0A225V3C5</accession>
<sequence>MAFDEAMLPSRSSFNRMRVYMKDKPQKWESKLFMLCCSQSAYCLRSEVYCGKRQSSQAIVTTDTNAGLLLSFETSLKFLAAMELRLVVTDRFYTSPSLAMQLLTLGFYSIGTVMTNCRGFCKAIVEKKKKRPAGVHRGEFVVAENKQ</sequence>
<dbReference type="Pfam" id="PF13843">
    <property type="entry name" value="DDE_Tnp_1_7"/>
    <property type="match status" value="1"/>
</dbReference>
<organism evidence="2 3">
    <name type="scientific">Phytophthora megakarya</name>
    <dbReference type="NCBI Taxonomy" id="4795"/>
    <lineage>
        <taxon>Eukaryota</taxon>
        <taxon>Sar</taxon>
        <taxon>Stramenopiles</taxon>
        <taxon>Oomycota</taxon>
        <taxon>Peronosporomycetes</taxon>
        <taxon>Peronosporales</taxon>
        <taxon>Peronosporaceae</taxon>
        <taxon>Phytophthora</taxon>
    </lineage>
</organism>
<dbReference type="Proteomes" id="UP000198211">
    <property type="component" value="Unassembled WGS sequence"/>
</dbReference>
<dbReference type="InterPro" id="IPR029526">
    <property type="entry name" value="PGBD"/>
</dbReference>
<feature type="domain" description="PiggyBac transposable element-derived protein" evidence="1">
    <location>
        <begin position="1"/>
        <end position="139"/>
    </location>
</feature>
<proteinExistence type="predicted"/>
<comment type="caution">
    <text evidence="2">The sequence shown here is derived from an EMBL/GenBank/DDBJ whole genome shotgun (WGS) entry which is preliminary data.</text>
</comment>
<dbReference type="EMBL" id="NBNE01008142">
    <property type="protein sequence ID" value="OWY99821.1"/>
    <property type="molecule type" value="Genomic_DNA"/>
</dbReference>